<proteinExistence type="inferred from homology"/>
<dbReference type="EMBL" id="JBGUBD010000003">
    <property type="protein sequence ID" value="MFA9477921.1"/>
    <property type="molecule type" value="Genomic_DNA"/>
</dbReference>
<dbReference type="PANTHER" id="PTHR30244:SF34">
    <property type="entry name" value="DTDP-4-AMINO-4,6-DIDEOXYGALACTOSE TRANSAMINASE"/>
    <property type="match status" value="1"/>
</dbReference>
<evidence type="ECO:0000256" key="1">
    <source>
        <dbReference type="ARBA" id="ARBA00037999"/>
    </source>
</evidence>
<dbReference type="Proteomes" id="UP001575105">
    <property type="component" value="Unassembled WGS sequence"/>
</dbReference>
<dbReference type="CDD" id="cd00616">
    <property type="entry name" value="AHBA_syn"/>
    <property type="match status" value="1"/>
</dbReference>
<comment type="caution">
    <text evidence="3">The sequence shown here is derived from an EMBL/GenBank/DDBJ whole genome shotgun (WGS) entry which is preliminary data.</text>
</comment>
<dbReference type="GO" id="GO:0008483">
    <property type="term" value="F:transaminase activity"/>
    <property type="evidence" value="ECO:0007669"/>
    <property type="project" value="UniProtKB-KW"/>
</dbReference>
<keyword evidence="3" id="KW-0032">Aminotransferase</keyword>
<name>A0ABV4U314_9BACT</name>
<evidence type="ECO:0000313" key="4">
    <source>
        <dbReference type="Proteomes" id="UP001575105"/>
    </source>
</evidence>
<keyword evidence="2" id="KW-0663">Pyridoxal phosphate</keyword>
<dbReference type="RefSeq" id="WP_425344845.1">
    <property type="nucleotide sequence ID" value="NZ_JBGUBD010000003.1"/>
</dbReference>
<comment type="similarity">
    <text evidence="1 2">Belongs to the DegT/DnrJ/EryC1 family.</text>
</comment>
<protein>
    <submittedName>
        <fullName evidence="3">DegT/DnrJ/EryC1/StrS family aminotransferase</fullName>
    </submittedName>
</protein>
<dbReference type="InterPro" id="IPR015422">
    <property type="entry name" value="PyrdxlP-dep_Trfase_small"/>
</dbReference>
<keyword evidence="4" id="KW-1185">Reference proteome</keyword>
<sequence length="437" mass="48276">MSHLAIDGGEKVVCRENPDMFAWPIVNREMEAGVLDILRRGAMSQNDVTKRFERGYARWHGVKYALGHNNGTASLEAAMYAVGVRRGDEIIAPSMTYWATCVQALGLGAKVVFADIDPETLCIDPDDIEHRITDKTRAIVLVHYLGIVADMDRICAIARKHNLKIIEDASHAHGSLYHDKMAGTFGDVGCFSLMSSKGFAVGEAGILITDDREIYERAILYGHYIRHDELTDESIRAMAGLPVGGCKYRMHQMSAAVGVAQLKKYPAEMAEIDAAMRYYWSLLKDVPGIRPIQATAPGSSMGAWYFPHAHYDRDCFDGLSVQRFCEALQAEGSKAIPGVNAALHKHPLFSKIDIFGDGHPTNQLSGGRDVSTDPLPVTEGIQERVFGVPWFKHLWKDEIELHAAAVRKVAANYRDLLAGDKHVTAFNGHWGLSTIKT</sequence>
<dbReference type="SUPFAM" id="SSF53383">
    <property type="entry name" value="PLP-dependent transferases"/>
    <property type="match status" value="1"/>
</dbReference>
<dbReference type="PANTHER" id="PTHR30244">
    <property type="entry name" value="TRANSAMINASE"/>
    <property type="match status" value="1"/>
</dbReference>
<dbReference type="InterPro" id="IPR000653">
    <property type="entry name" value="DegT/StrS_aminotransferase"/>
</dbReference>
<gene>
    <name evidence="3" type="ORF">ACERK3_06375</name>
</gene>
<keyword evidence="3" id="KW-0808">Transferase</keyword>
<accession>A0ABV4U314</accession>
<dbReference type="Gene3D" id="3.40.640.10">
    <property type="entry name" value="Type I PLP-dependent aspartate aminotransferase-like (Major domain)"/>
    <property type="match status" value="1"/>
</dbReference>
<dbReference type="PIRSF" id="PIRSF000390">
    <property type="entry name" value="PLP_StrS"/>
    <property type="match status" value="1"/>
</dbReference>
<dbReference type="InterPro" id="IPR015424">
    <property type="entry name" value="PyrdxlP-dep_Trfase"/>
</dbReference>
<dbReference type="Pfam" id="PF01041">
    <property type="entry name" value="DegT_DnrJ_EryC1"/>
    <property type="match status" value="1"/>
</dbReference>
<reference evidence="3 4" key="1">
    <citation type="submission" date="2024-08" db="EMBL/GenBank/DDBJ databases">
        <title>Whole-genome sequencing of halo(alkali)philic microorganisms from hypersaline lakes.</title>
        <authorList>
            <person name="Sorokin D.Y."/>
            <person name="Merkel A.Y."/>
            <person name="Messina E."/>
            <person name="Yakimov M."/>
        </authorList>
    </citation>
    <scope>NUCLEOTIDE SEQUENCE [LARGE SCALE GENOMIC DNA]</scope>
    <source>
        <strain evidence="3 4">AB-hyl4</strain>
    </source>
</reference>
<evidence type="ECO:0000313" key="3">
    <source>
        <dbReference type="EMBL" id="MFA9477921.1"/>
    </source>
</evidence>
<organism evidence="3 4">
    <name type="scientific">Natronomicrosphaera hydrolytica</name>
    <dbReference type="NCBI Taxonomy" id="3242702"/>
    <lineage>
        <taxon>Bacteria</taxon>
        <taxon>Pseudomonadati</taxon>
        <taxon>Planctomycetota</taxon>
        <taxon>Phycisphaerae</taxon>
        <taxon>Phycisphaerales</taxon>
        <taxon>Phycisphaeraceae</taxon>
        <taxon>Natronomicrosphaera</taxon>
    </lineage>
</organism>
<dbReference type="InterPro" id="IPR015421">
    <property type="entry name" value="PyrdxlP-dep_Trfase_major"/>
</dbReference>
<evidence type="ECO:0000256" key="2">
    <source>
        <dbReference type="RuleBase" id="RU004508"/>
    </source>
</evidence>
<dbReference type="Gene3D" id="3.90.1150.10">
    <property type="entry name" value="Aspartate Aminotransferase, domain 1"/>
    <property type="match status" value="1"/>
</dbReference>